<dbReference type="InterPro" id="IPR050155">
    <property type="entry name" value="HAD-like_hydrolase_sf"/>
</dbReference>
<organism evidence="5 6">
    <name type="scientific">Burkholderia stagnalis</name>
    <dbReference type="NCBI Taxonomy" id="1503054"/>
    <lineage>
        <taxon>Bacteria</taxon>
        <taxon>Pseudomonadati</taxon>
        <taxon>Pseudomonadota</taxon>
        <taxon>Betaproteobacteria</taxon>
        <taxon>Burkholderiales</taxon>
        <taxon>Burkholderiaceae</taxon>
        <taxon>Burkholderia</taxon>
        <taxon>Burkholderia cepacia complex</taxon>
    </lineage>
</organism>
<comment type="similarity">
    <text evidence="3">Belongs to the HAD-like hydrolase superfamily. CbbY/CbbZ/Gph/YieH family.</text>
</comment>
<dbReference type="SFLD" id="SFLDS00003">
    <property type="entry name" value="Haloacid_Dehalogenase"/>
    <property type="match status" value="1"/>
</dbReference>
<dbReference type="Gene3D" id="3.40.50.1000">
    <property type="entry name" value="HAD superfamily/HAD-like"/>
    <property type="match status" value="1"/>
</dbReference>
<keyword evidence="5" id="KW-0378">Hydrolase</keyword>
<evidence type="ECO:0000256" key="4">
    <source>
        <dbReference type="ARBA" id="ARBA00013078"/>
    </source>
</evidence>
<evidence type="ECO:0000256" key="1">
    <source>
        <dbReference type="ARBA" id="ARBA00000830"/>
    </source>
</evidence>
<dbReference type="InterPro" id="IPR023198">
    <property type="entry name" value="PGP-like_dom2"/>
</dbReference>
<gene>
    <name evidence="5" type="ORF">F7R25_30965</name>
</gene>
<dbReference type="GO" id="GO:0006281">
    <property type="term" value="P:DNA repair"/>
    <property type="evidence" value="ECO:0007669"/>
    <property type="project" value="TreeGrafter"/>
</dbReference>
<dbReference type="InterPro" id="IPR041492">
    <property type="entry name" value="HAD_2"/>
</dbReference>
<dbReference type="EC" id="3.1.3.18" evidence="4"/>
<evidence type="ECO:0000313" key="5">
    <source>
        <dbReference type="EMBL" id="KAB0633129.1"/>
    </source>
</evidence>
<evidence type="ECO:0000313" key="6">
    <source>
        <dbReference type="Proteomes" id="UP000473470"/>
    </source>
</evidence>
<dbReference type="NCBIfam" id="TIGR01509">
    <property type="entry name" value="HAD-SF-IA-v3"/>
    <property type="match status" value="1"/>
</dbReference>
<protein>
    <recommendedName>
        <fullName evidence="4">phosphoglycolate phosphatase</fullName>
        <ecNumber evidence="4">3.1.3.18</ecNumber>
    </recommendedName>
</protein>
<dbReference type="PANTHER" id="PTHR43434">
    <property type="entry name" value="PHOSPHOGLYCOLATE PHOSPHATASE"/>
    <property type="match status" value="1"/>
</dbReference>
<dbReference type="AlphaFoldDB" id="A0A6L3MNV6"/>
<evidence type="ECO:0000256" key="2">
    <source>
        <dbReference type="ARBA" id="ARBA00004818"/>
    </source>
</evidence>
<sequence>MAKAISSTGRCCCPPRALPPNSPVCWLEAVSIMRDAAVLFDLDGTLLDTPALIVRVFESVLKRHGVAFDADRARRTIGIPLQQAFSQLLSASDAALIETCMGEYRSIFKRESETFAERLPFPEARPFIETLKRSGVKIAAVTSKIQVSAEDILAATRLRELFDGVFGHDAVEHGKPAPDLALLAASSLQVAPRDALVIGDSTDDLLMARAAGIDAIGVGWGVSSRADFAGKGFPEPVADWAALRSRTARWLSPIQLSEH</sequence>
<comment type="pathway">
    <text evidence="2">Organic acid metabolism; glycolate biosynthesis; glycolate from 2-phosphoglycolate: step 1/1.</text>
</comment>
<dbReference type="Pfam" id="PF13419">
    <property type="entry name" value="HAD_2"/>
    <property type="match status" value="1"/>
</dbReference>
<dbReference type="SFLD" id="SFLDG01129">
    <property type="entry name" value="C1.5:_HAD__Beta-PGM__Phosphata"/>
    <property type="match status" value="1"/>
</dbReference>
<dbReference type="SUPFAM" id="SSF56784">
    <property type="entry name" value="HAD-like"/>
    <property type="match status" value="1"/>
</dbReference>
<name>A0A6L3MNV6_9BURK</name>
<dbReference type="InterPro" id="IPR006439">
    <property type="entry name" value="HAD-SF_hydro_IA"/>
</dbReference>
<accession>A0A6L3MNV6</accession>
<dbReference type="NCBIfam" id="TIGR01549">
    <property type="entry name" value="HAD-SF-IA-v1"/>
    <property type="match status" value="1"/>
</dbReference>
<dbReference type="InterPro" id="IPR023214">
    <property type="entry name" value="HAD_sf"/>
</dbReference>
<comment type="catalytic activity">
    <reaction evidence="1">
        <text>2-phosphoglycolate + H2O = glycolate + phosphate</text>
        <dbReference type="Rhea" id="RHEA:14369"/>
        <dbReference type="ChEBI" id="CHEBI:15377"/>
        <dbReference type="ChEBI" id="CHEBI:29805"/>
        <dbReference type="ChEBI" id="CHEBI:43474"/>
        <dbReference type="ChEBI" id="CHEBI:58033"/>
        <dbReference type="EC" id="3.1.3.18"/>
    </reaction>
</comment>
<dbReference type="InterPro" id="IPR036412">
    <property type="entry name" value="HAD-like_sf"/>
</dbReference>
<dbReference type="Proteomes" id="UP000473470">
    <property type="component" value="Unassembled WGS sequence"/>
</dbReference>
<dbReference type="EMBL" id="VZOK01000073">
    <property type="protein sequence ID" value="KAB0633129.1"/>
    <property type="molecule type" value="Genomic_DNA"/>
</dbReference>
<dbReference type="SFLD" id="SFLDG01135">
    <property type="entry name" value="C1.5.6:_HAD__Beta-PGM__Phospha"/>
    <property type="match status" value="1"/>
</dbReference>
<proteinExistence type="inferred from homology"/>
<evidence type="ECO:0000256" key="3">
    <source>
        <dbReference type="ARBA" id="ARBA00006171"/>
    </source>
</evidence>
<dbReference type="Gene3D" id="1.10.150.240">
    <property type="entry name" value="Putative phosphatase, domain 2"/>
    <property type="match status" value="1"/>
</dbReference>
<reference evidence="5 6" key="1">
    <citation type="submission" date="2019-09" db="EMBL/GenBank/DDBJ databases">
        <title>Draft genome sequences of 48 bacterial type strains from the CCUG.</title>
        <authorList>
            <person name="Tunovic T."/>
            <person name="Pineiro-Iglesias B."/>
            <person name="Unosson C."/>
            <person name="Inganas E."/>
            <person name="Ohlen M."/>
            <person name="Cardew S."/>
            <person name="Jensie-Markopoulos S."/>
            <person name="Salva-Serra F."/>
            <person name="Jaen-Luchoro D."/>
            <person name="Karlsson R."/>
            <person name="Svensson-Stadler L."/>
            <person name="Chun J."/>
            <person name="Moore E."/>
        </authorList>
    </citation>
    <scope>NUCLEOTIDE SEQUENCE [LARGE SCALE GENOMIC DNA]</scope>
    <source>
        <strain evidence="5 6">CCUG 65686</strain>
    </source>
</reference>
<dbReference type="GO" id="GO:0008967">
    <property type="term" value="F:phosphoglycolate phosphatase activity"/>
    <property type="evidence" value="ECO:0007669"/>
    <property type="project" value="UniProtKB-EC"/>
</dbReference>
<comment type="caution">
    <text evidence="5">The sequence shown here is derived from an EMBL/GenBank/DDBJ whole genome shotgun (WGS) entry which is preliminary data.</text>
</comment>
<dbReference type="PANTHER" id="PTHR43434:SF1">
    <property type="entry name" value="PHOSPHOGLYCOLATE PHOSPHATASE"/>
    <property type="match status" value="1"/>
</dbReference>